<comment type="caution">
    <text evidence="3">The sequence shown here is derived from an EMBL/GenBank/DDBJ whole genome shotgun (WGS) entry which is preliminary data.</text>
</comment>
<proteinExistence type="predicted"/>
<reference evidence="3 4" key="1">
    <citation type="journal article" date="2017" name="Int. J. Syst. Evol. Microbiol.">
        <title>Gemmobacter straminiformis sp. nov., isolated from an artificial fountain.</title>
        <authorList>
            <person name="Kang J.Y."/>
            <person name="Kim M.J."/>
            <person name="Chun J."/>
            <person name="Son K.P."/>
            <person name="Jahng K.Y."/>
        </authorList>
    </citation>
    <scope>NUCLEOTIDE SEQUENCE [LARGE SCALE GENOMIC DNA]</scope>
    <source>
        <strain evidence="3 4">CAM-8</strain>
    </source>
</reference>
<keyword evidence="2" id="KW-0472">Membrane</keyword>
<keyword evidence="4" id="KW-1185">Reference proteome</keyword>
<dbReference type="RefSeq" id="WP_185797656.1">
    <property type="nucleotide sequence ID" value="NZ_JACLQD010000003.1"/>
</dbReference>
<evidence type="ECO:0000256" key="2">
    <source>
        <dbReference type="SAM" id="Phobius"/>
    </source>
</evidence>
<accession>A0A842I9D8</accession>
<name>A0A842I9D8_9RHOB</name>
<dbReference type="GO" id="GO:0016020">
    <property type="term" value="C:membrane"/>
    <property type="evidence" value="ECO:0007669"/>
    <property type="project" value="InterPro"/>
</dbReference>
<dbReference type="AlphaFoldDB" id="A0A842I9D8"/>
<sequence length="158" mass="16930">MPVFALFLIWPLVEIALFVTLGSALGLWLTLLVVLGTGALGVAILRGQGLQSADRLRQRMADLRNPLAVAGSDALRMLAGVLLILPGFLTDALGLLLLVPLVRLLIVAWLARRFSVASMQSDQPARRSDGIVIDGEFTEIDSGRADGGPRPPSGWTRH</sequence>
<dbReference type="NCBIfam" id="NF008528">
    <property type="entry name" value="PRK11463.1-2"/>
    <property type="match status" value="1"/>
</dbReference>
<evidence type="ECO:0000313" key="3">
    <source>
        <dbReference type="EMBL" id="MBC2836033.1"/>
    </source>
</evidence>
<dbReference type="Proteomes" id="UP000555411">
    <property type="component" value="Unassembled WGS sequence"/>
</dbReference>
<evidence type="ECO:0000256" key="1">
    <source>
        <dbReference type="SAM" id="MobiDB-lite"/>
    </source>
</evidence>
<feature type="region of interest" description="Disordered" evidence="1">
    <location>
        <begin position="139"/>
        <end position="158"/>
    </location>
</feature>
<feature type="transmembrane region" description="Helical" evidence="2">
    <location>
        <begin position="92"/>
        <end position="111"/>
    </location>
</feature>
<dbReference type="Pfam" id="PF04186">
    <property type="entry name" value="FxsA"/>
    <property type="match status" value="1"/>
</dbReference>
<dbReference type="PANTHER" id="PTHR35335:SF1">
    <property type="entry name" value="UPF0716 PROTEIN FXSA"/>
    <property type="match status" value="1"/>
</dbReference>
<dbReference type="PANTHER" id="PTHR35335">
    <property type="entry name" value="UPF0716 PROTEIN FXSA"/>
    <property type="match status" value="1"/>
</dbReference>
<gene>
    <name evidence="3" type="ORF">H7F16_11000</name>
</gene>
<keyword evidence="2" id="KW-0812">Transmembrane</keyword>
<keyword evidence="2" id="KW-1133">Transmembrane helix</keyword>
<evidence type="ECO:0000313" key="4">
    <source>
        <dbReference type="Proteomes" id="UP000555411"/>
    </source>
</evidence>
<feature type="transmembrane region" description="Helical" evidence="2">
    <location>
        <begin position="66"/>
        <end position="86"/>
    </location>
</feature>
<protein>
    <submittedName>
        <fullName evidence="3">FxsA family protein</fullName>
    </submittedName>
</protein>
<organism evidence="3 4">
    <name type="scientific">Paragemmobacter straminiformis</name>
    <dbReference type="NCBI Taxonomy" id="2045119"/>
    <lineage>
        <taxon>Bacteria</taxon>
        <taxon>Pseudomonadati</taxon>
        <taxon>Pseudomonadota</taxon>
        <taxon>Alphaproteobacteria</taxon>
        <taxon>Rhodobacterales</taxon>
        <taxon>Paracoccaceae</taxon>
        <taxon>Paragemmobacter</taxon>
    </lineage>
</organism>
<feature type="transmembrane region" description="Helical" evidence="2">
    <location>
        <begin position="25"/>
        <end position="45"/>
    </location>
</feature>
<dbReference type="EMBL" id="JACLQD010000003">
    <property type="protein sequence ID" value="MBC2836033.1"/>
    <property type="molecule type" value="Genomic_DNA"/>
</dbReference>
<dbReference type="InterPro" id="IPR007313">
    <property type="entry name" value="FxsA"/>
</dbReference>